<dbReference type="InterPro" id="IPR006196">
    <property type="entry name" value="RNA-binding_domain_S1_IF1"/>
</dbReference>
<feature type="compositionally biased region" description="Basic and acidic residues" evidence="1">
    <location>
        <begin position="100"/>
        <end position="117"/>
    </location>
</feature>
<sequence length="167" mass="19278">MPKNKKGGKKHKKNKRDSYESSALRLKEELEGQEYAQVTRCKGNCRFDVRCGDGKERAAILCGAMRKRRFIGMRDLVLISIRDFQDNICDIIDSYDENQSRKLKDGGHLPDSFKLEEDNPFSEVMDDSITFSSDIPDSSDEEEKEKEDKEEDTEEEEEKGDINLDDI</sequence>
<dbReference type="CDD" id="cd05793">
    <property type="entry name" value="S1_IF1A"/>
    <property type="match status" value="1"/>
</dbReference>
<dbReference type="InterPro" id="IPR012340">
    <property type="entry name" value="NA-bd_OB-fold"/>
</dbReference>
<reference evidence="3" key="1">
    <citation type="journal article" date="2020" name="Nature">
        <title>Giant virus diversity and host interactions through global metagenomics.</title>
        <authorList>
            <person name="Schulz F."/>
            <person name="Roux S."/>
            <person name="Paez-Espino D."/>
            <person name="Jungbluth S."/>
            <person name="Walsh D.A."/>
            <person name="Denef V.J."/>
            <person name="McMahon K.D."/>
            <person name="Konstantinidis K.T."/>
            <person name="Eloe-Fadrosh E.A."/>
            <person name="Kyrpides N.C."/>
            <person name="Woyke T."/>
        </authorList>
    </citation>
    <scope>NUCLEOTIDE SEQUENCE</scope>
    <source>
        <strain evidence="3">GVMAG-S-ERX555931-87</strain>
    </source>
</reference>
<dbReference type="HAMAP" id="MF_00216">
    <property type="entry name" value="aIF_1A"/>
    <property type="match status" value="1"/>
</dbReference>
<dbReference type="PROSITE" id="PS50832">
    <property type="entry name" value="S1_IF1_TYPE"/>
    <property type="match status" value="1"/>
</dbReference>
<organism evidence="3">
    <name type="scientific">viral metagenome</name>
    <dbReference type="NCBI Taxonomy" id="1070528"/>
    <lineage>
        <taxon>unclassified sequences</taxon>
        <taxon>metagenomes</taxon>
        <taxon>organismal metagenomes</taxon>
    </lineage>
</organism>
<dbReference type="GO" id="GO:0003723">
    <property type="term" value="F:RNA binding"/>
    <property type="evidence" value="ECO:0007669"/>
    <property type="project" value="InterPro"/>
</dbReference>
<dbReference type="SUPFAM" id="SSF50249">
    <property type="entry name" value="Nucleic acid-binding proteins"/>
    <property type="match status" value="1"/>
</dbReference>
<dbReference type="SMART" id="SM00652">
    <property type="entry name" value="eIF1a"/>
    <property type="match status" value="1"/>
</dbReference>
<feature type="region of interest" description="Disordered" evidence="1">
    <location>
        <begin position="1"/>
        <end position="22"/>
    </location>
</feature>
<name>A0A6C0F4R4_9ZZZZ</name>
<evidence type="ECO:0000256" key="1">
    <source>
        <dbReference type="SAM" id="MobiDB-lite"/>
    </source>
</evidence>
<dbReference type="Gene3D" id="2.40.50.140">
    <property type="entry name" value="Nucleic acid-binding proteins"/>
    <property type="match status" value="1"/>
</dbReference>
<feature type="domain" description="S1-like" evidence="2">
    <location>
        <begin position="22"/>
        <end position="96"/>
    </location>
</feature>
<proteinExistence type="inferred from homology"/>
<accession>A0A6C0F4R4</accession>
<feature type="compositionally biased region" description="Basic residues" evidence="1">
    <location>
        <begin position="1"/>
        <end position="15"/>
    </location>
</feature>
<protein>
    <recommendedName>
        <fullName evidence="2">S1-like domain-containing protein</fullName>
    </recommendedName>
</protein>
<dbReference type="AlphaFoldDB" id="A0A6C0F4R4"/>
<dbReference type="EMBL" id="MN738746">
    <property type="protein sequence ID" value="QHT36568.1"/>
    <property type="molecule type" value="Genomic_DNA"/>
</dbReference>
<feature type="compositionally biased region" description="Acidic residues" evidence="1">
    <location>
        <begin position="137"/>
        <end position="167"/>
    </location>
</feature>
<evidence type="ECO:0000313" key="3">
    <source>
        <dbReference type="EMBL" id="QHT36568.1"/>
    </source>
</evidence>
<dbReference type="GO" id="GO:0003743">
    <property type="term" value="F:translation initiation factor activity"/>
    <property type="evidence" value="ECO:0007669"/>
    <property type="project" value="InterPro"/>
</dbReference>
<dbReference type="PANTHER" id="PTHR21668">
    <property type="entry name" value="EIF-1A"/>
    <property type="match status" value="1"/>
</dbReference>
<dbReference type="InterPro" id="IPR001253">
    <property type="entry name" value="TIF_eIF-1A"/>
</dbReference>
<feature type="region of interest" description="Disordered" evidence="1">
    <location>
        <begin position="100"/>
        <end position="167"/>
    </location>
</feature>
<dbReference type="Pfam" id="PF01176">
    <property type="entry name" value="eIF-1a"/>
    <property type="match status" value="1"/>
</dbReference>
<evidence type="ECO:0000259" key="2">
    <source>
        <dbReference type="PROSITE" id="PS50832"/>
    </source>
</evidence>